<keyword evidence="7 9" id="KW-0687">Ribonucleoprotein</keyword>
<dbReference type="SMART" id="SM00962">
    <property type="entry name" value="SRP54"/>
    <property type="match status" value="1"/>
</dbReference>
<dbReference type="InterPro" id="IPR022941">
    <property type="entry name" value="SRP54"/>
</dbReference>
<dbReference type="STRING" id="170623.SAMN04244579_00438"/>
<dbReference type="GO" id="GO:0008312">
    <property type="term" value="F:7S RNA binding"/>
    <property type="evidence" value="ECO:0007669"/>
    <property type="project" value="InterPro"/>
</dbReference>
<keyword evidence="5 9" id="KW-0342">GTP-binding</keyword>
<dbReference type="GO" id="GO:0005525">
    <property type="term" value="F:GTP binding"/>
    <property type="evidence" value="ECO:0007669"/>
    <property type="project" value="UniProtKB-UniRule"/>
</dbReference>
<feature type="coiled-coil region" evidence="10">
    <location>
        <begin position="297"/>
        <end position="324"/>
    </location>
</feature>
<dbReference type="PANTHER" id="PTHR11564:SF5">
    <property type="entry name" value="SIGNAL RECOGNITION PARTICLE SUBUNIT SRP54"/>
    <property type="match status" value="1"/>
</dbReference>
<keyword evidence="4 9" id="KW-0694">RNA-binding</keyword>
<proteinExistence type="inferred from homology"/>
<dbReference type="AlphaFoldDB" id="A0A1H6QW36"/>
<dbReference type="SMART" id="SM00382">
    <property type="entry name" value="AAA"/>
    <property type="match status" value="1"/>
</dbReference>
<protein>
    <recommendedName>
        <fullName evidence="9">Signal recognition particle protein</fullName>
        <ecNumber evidence="9">3.6.5.4</ecNumber>
    </recommendedName>
    <alternativeName>
        <fullName evidence="9">Fifty-four homolog</fullName>
    </alternativeName>
</protein>
<dbReference type="InterPro" id="IPR036891">
    <property type="entry name" value="Signal_recog_part_SRP54_M_sf"/>
</dbReference>
<dbReference type="FunFam" id="3.40.50.300:FF:000022">
    <property type="entry name" value="Signal recognition particle 54 kDa subunit"/>
    <property type="match status" value="1"/>
</dbReference>
<evidence type="ECO:0000256" key="10">
    <source>
        <dbReference type="SAM" id="Coils"/>
    </source>
</evidence>
<comment type="subunit">
    <text evidence="9">Part of the signal recognition particle protein translocation system, which is composed of SRP and FtsY. SRP is a ribonucleoprotein composed of Ffh and a 4.5S RNA molecule.</text>
</comment>
<dbReference type="Pfam" id="PF02978">
    <property type="entry name" value="SRP_SPB"/>
    <property type="match status" value="1"/>
</dbReference>
<dbReference type="NCBIfam" id="TIGR00959">
    <property type="entry name" value="ffh"/>
    <property type="match status" value="1"/>
</dbReference>
<dbReference type="OrthoDB" id="9804720at2"/>
<evidence type="ECO:0000256" key="4">
    <source>
        <dbReference type="ARBA" id="ARBA00022884"/>
    </source>
</evidence>
<dbReference type="Pfam" id="PF00448">
    <property type="entry name" value="SRP54"/>
    <property type="match status" value="1"/>
</dbReference>
<dbReference type="RefSeq" id="WP_090731466.1">
    <property type="nucleotide sequence ID" value="NZ_FNYO01000003.1"/>
</dbReference>
<dbReference type="Proteomes" id="UP000199005">
    <property type="component" value="Unassembled WGS sequence"/>
</dbReference>
<comment type="function">
    <text evidence="9">Involved in targeting and insertion of nascent membrane proteins into the cytoplasmic membrane. Binds to the hydrophobic signal sequence of the ribosome-nascent chain (RNC) as it emerges from the ribosomes. The SRP-RNC complex is then targeted to the cytoplasmic membrane where it interacts with the SRP receptor FtsY. Interaction with FtsY leads to the transfer of the RNC complex to the Sec translocase for insertion into the membrane, the hydrolysis of GTP by both Ffh and FtsY, and the dissociation of the SRP-FtsY complex into the individual components.</text>
</comment>
<dbReference type="InterPro" id="IPR000897">
    <property type="entry name" value="SRP54_GTPase_dom"/>
</dbReference>
<evidence type="ECO:0000256" key="1">
    <source>
        <dbReference type="ARBA" id="ARBA00005450"/>
    </source>
</evidence>
<dbReference type="HAMAP" id="MF_00306">
    <property type="entry name" value="SRP54"/>
    <property type="match status" value="1"/>
</dbReference>
<dbReference type="EMBL" id="FNYQ01000032">
    <property type="protein sequence ID" value="SEI93168.1"/>
    <property type="molecule type" value="Genomic_DNA"/>
</dbReference>
<evidence type="ECO:0000256" key="6">
    <source>
        <dbReference type="ARBA" id="ARBA00023135"/>
    </source>
</evidence>
<comment type="domain">
    <text evidence="9">Composed of three domains: the N-terminal N domain, which is responsible for interactions with the ribosome, the central G domain, which binds GTP, and the C-terminal M domain, which binds the RNA and the signal sequence of the RNC.</text>
</comment>
<gene>
    <name evidence="9" type="primary">ffh</name>
    <name evidence="13" type="ORF">SAMN04244572_02138</name>
    <name evidence="12" type="ORF">SAMN04244579_00438</name>
</gene>
<evidence type="ECO:0000256" key="2">
    <source>
        <dbReference type="ARBA" id="ARBA00022741"/>
    </source>
</evidence>
<keyword evidence="9" id="KW-0963">Cytoplasm</keyword>
<dbReference type="GO" id="GO:0048500">
    <property type="term" value="C:signal recognition particle"/>
    <property type="evidence" value="ECO:0007669"/>
    <property type="project" value="UniProtKB-UniRule"/>
</dbReference>
<evidence type="ECO:0000256" key="5">
    <source>
        <dbReference type="ARBA" id="ARBA00023134"/>
    </source>
</evidence>
<evidence type="ECO:0000313" key="12">
    <source>
        <dbReference type="EMBL" id="SEI43182.1"/>
    </source>
</evidence>
<comment type="subcellular location">
    <subcellularLocation>
        <location evidence="9">Cytoplasm</location>
    </subcellularLocation>
    <text evidence="9">The SRP-RNC complex is targeted to the cytoplasmic membrane.</text>
</comment>
<dbReference type="Gene3D" id="3.40.50.300">
    <property type="entry name" value="P-loop containing nucleotide triphosphate hydrolases"/>
    <property type="match status" value="1"/>
</dbReference>
<organism evidence="12 14">
    <name type="scientific">Azotobacter beijerinckii</name>
    <dbReference type="NCBI Taxonomy" id="170623"/>
    <lineage>
        <taxon>Bacteria</taxon>
        <taxon>Pseudomonadati</taxon>
        <taxon>Pseudomonadota</taxon>
        <taxon>Gammaproteobacteria</taxon>
        <taxon>Pseudomonadales</taxon>
        <taxon>Pseudomonadaceae</taxon>
        <taxon>Azotobacter</taxon>
    </lineage>
</organism>
<keyword evidence="2 9" id="KW-0547">Nucleotide-binding</keyword>
<dbReference type="GO" id="GO:0003924">
    <property type="term" value="F:GTPase activity"/>
    <property type="evidence" value="ECO:0007669"/>
    <property type="project" value="UniProtKB-UniRule"/>
</dbReference>
<dbReference type="InterPro" id="IPR013822">
    <property type="entry name" value="Signal_recog_particl_SRP54_hlx"/>
</dbReference>
<sequence>MFENLTDRLSQTLRHVTGKARLTEDNIKDTLREVRMALLEADVALPVVKEFVNRIKERAVGTEVSKSLTPGQAFVKIVRAELEELMGAANEDLALNAAPPAVVLMAGLQGAGKTTTVGKLARFLKERRKKSVLVVSADIYRPAAIKQLETLAGEVGVTFFPSDASQKPVDIAQAAIREARLKFIDVVLLDTAGRLHVDAEMMEEIRLLHAAVKPVETLFVVDAMTGQDAANTAKAFGDALPLTGVVLTKVDGDARGGAALSVRYITGKPIKFIGMGEKSEALEPFHPDRMASRILGMGDVLSLIEEAEHKLDREKAEKLSSKLKKGKGFDLEDFRDQLQQMKSMGGLGGLMDKLPAIGGINLAQMGSAQGVAEKQLMQMEAIINSMTPAERRDPELISGSRKRRIALGSGTQVQDVGRLIKQHKQMQKMMKKFTAKGGMAKMMRGMSGMSGMFPGGRTPKL</sequence>
<dbReference type="GO" id="GO:0006614">
    <property type="term" value="P:SRP-dependent cotranslational protein targeting to membrane"/>
    <property type="evidence" value="ECO:0007669"/>
    <property type="project" value="InterPro"/>
</dbReference>
<feature type="domain" description="SRP54-type proteins GTP-binding" evidence="11">
    <location>
        <begin position="269"/>
        <end position="282"/>
    </location>
</feature>
<keyword evidence="3 9" id="KW-0378">Hydrolase</keyword>
<dbReference type="Proteomes" id="UP000199250">
    <property type="component" value="Unassembled WGS sequence"/>
</dbReference>
<keyword evidence="6 9" id="KW-0733">Signal recognition particle</keyword>
<dbReference type="PANTHER" id="PTHR11564">
    <property type="entry name" value="SIGNAL RECOGNITION PARTICLE 54K PROTEIN SRP54"/>
    <property type="match status" value="1"/>
</dbReference>
<keyword evidence="10" id="KW-0175">Coiled coil</keyword>
<dbReference type="PROSITE" id="PS00300">
    <property type="entry name" value="SRP54"/>
    <property type="match status" value="1"/>
</dbReference>
<name>A0A1H6QW36_9GAMM</name>
<dbReference type="SUPFAM" id="SSF52540">
    <property type="entry name" value="P-loop containing nucleoside triphosphate hydrolases"/>
    <property type="match status" value="1"/>
</dbReference>
<feature type="binding site" evidence="9">
    <location>
        <begin position="190"/>
        <end position="194"/>
    </location>
    <ligand>
        <name>GTP</name>
        <dbReference type="ChEBI" id="CHEBI:37565"/>
    </ligand>
</feature>
<dbReference type="Pfam" id="PF02881">
    <property type="entry name" value="SRP54_N"/>
    <property type="match status" value="1"/>
</dbReference>
<evidence type="ECO:0000313" key="14">
    <source>
        <dbReference type="Proteomes" id="UP000199005"/>
    </source>
</evidence>
<evidence type="ECO:0000256" key="3">
    <source>
        <dbReference type="ARBA" id="ARBA00022801"/>
    </source>
</evidence>
<dbReference type="Gene3D" id="1.10.260.30">
    <property type="entry name" value="Signal recognition particle, SRP54 subunit, M-domain"/>
    <property type="match status" value="1"/>
</dbReference>
<dbReference type="SMART" id="SM00963">
    <property type="entry name" value="SRP54_N"/>
    <property type="match status" value="1"/>
</dbReference>
<dbReference type="InterPro" id="IPR042101">
    <property type="entry name" value="SRP54_N_sf"/>
</dbReference>
<dbReference type="InterPro" id="IPR004125">
    <property type="entry name" value="Signal_recog_particle_SRP54_M"/>
</dbReference>
<dbReference type="SUPFAM" id="SSF47446">
    <property type="entry name" value="Signal peptide-binding domain"/>
    <property type="match status" value="1"/>
</dbReference>
<dbReference type="InterPro" id="IPR003593">
    <property type="entry name" value="AAA+_ATPase"/>
</dbReference>
<evidence type="ECO:0000313" key="13">
    <source>
        <dbReference type="EMBL" id="SEI93168.1"/>
    </source>
</evidence>
<reference evidence="14 15" key="1">
    <citation type="submission" date="2016-10" db="EMBL/GenBank/DDBJ databases">
        <authorList>
            <person name="de Groot N.N."/>
        </authorList>
    </citation>
    <scope>NUCLEOTIDE SEQUENCE [LARGE SCALE GENOMIC DNA]</scope>
    <source>
        <strain evidence="12 14">DSM 1041</strain>
        <strain evidence="13 15">DSM 373</strain>
    </source>
</reference>
<dbReference type="InterPro" id="IPR004780">
    <property type="entry name" value="SRP"/>
</dbReference>
<comment type="catalytic activity">
    <reaction evidence="8 9">
        <text>GTP + H2O = GDP + phosphate + H(+)</text>
        <dbReference type="Rhea" id="RHEA:19669"/>
        <dbReference type="ChEBI" id="CHEBI:15377"/>
        <dbReference type="ChEBI" id="CHEBI:15378"/>
        <dbReference type="ChEBI" id="CHEBI:37565"/>
        <dbReference type="ChEBI" id="CHEBI:43474"/>
        <dbReference type="ChEBI" id="CHEBI:58189"/>
        <dbReference type="EC" id="3.6.5.4"/>
    </reaction>
</comment>
<comment type="similarity">
    <text evidence="1 9">Belongs to the GTP-binding SRP family. SRP54 subfamily.</text>
</comment>
<dbReference type="CDD" id="cd18539">
    <property type="entry name" value="SRP_G"/>
    <property type="match status" value="1"/>
</dbReference>
<evidence type="ECO:0000256" key="8">
    <source>
        <dbReference type="ARBA" id="ARBA00048027"/>
    </source>
</evidence>
<evidence type="ECO:0000313" key="15">
    <source>
        <dbReference type="Proteomes" id="UP000199250"/>
    </source>
</evidence>
<dbReference type="EC" id="3.6.5.4" evidence="9"/>
<feature type="binding site" evidence="9">
    <location>
        <begin position="107"/>
        <end position="114"/>
    </location>
    <ligand>
        <name>GTP</name>
        <dbReference type="ChEBI" id="CHEBI:37565"/>
    </ligand>
</feature>
<dbReference type="InterPro" id="IPR027417">
    <property type="entry name" value="P-loop_NTPase"/>
</dbReference>
<dbReference type="EMBL" id="FNYO01000003">
    <property type="protein sequence ID" value="SEI43182.1"/>
    <property type="molecule type" value="Genomic_DNA"/>
</dbReference>
<accession>A0A1H6QW36</accession>
<evidence type="ECO:0000259" key="11">
    <source>
        <dbReference type="PROSITE" id="PS00300"/>
    </source>
</evidence>
<dbReference type="Gene3D" id="1.20.120.140">
    <property type="entry name" value="Signal recognition particle SRP54, nucleotide-binding domain"/>
    <property type="match status" value="1"/>
</dbReference>
<evidence type="ECO:0000256" key="9">
    <source>
        <dbReference type="HAMAP-Rule" id="MF_00306"/>
    </source>
</evidence>
<evidence type="ECO:0000256" key="7">
    <source>
        <dbReference type="ARBA" id="ARBA00023274"/>
    </source>
</evidence>
<feature type="binding site" evidence="9">
    <location>
        <begin position="248"/>
        <end position="251"/>
    </location>
    <ligand>
        <name>GTP</name>
        <dbReference type="ChEBI" id="CHEBI:37565"/>
    </ligand>
</feature>